<dbReference type="EMBL" id="KZ819664">
    <property type="protein sequence ID" value="PWN28765.1"/>
    <property type="molecule type" value="Genomic_DNA"/>
</dbReference>
<name>A0A316V008_9BASI</name>
<keyword evidence="3" id="KW-1185">Reference proteome</keyword>
<dbReference type="GeneID" id="37029934"/>
<dbReference type="InterPro" id="IPR051540">
    <property type="entry name" value="S-2-haloacid_dehalogenase"/>
</dbReference>
<dbReference type="RefSeq" id="XP_025363377.1">
    <property type="nucleotide sequence ID" value="XM_025508111.1"/>
</dbReference>
<dbReference type="InterPro" id="IPR036412">
    <property type="entry name" value="HAD-like_sf"/>
</dbReference>
<gene>
    <name evidence="2" type="ORF">BDZ90DRAFT_258846</name>
</gene>
<dbReference type="STRING" id="1569628.A0A316V008"/>
<dbReference type="Proteomes" id="UP000245884">
    <property type="component" value="Unassembled WGS sequence"/>
</dbReference>
<organism evidence="2 3">
    <name type="scientific">Jaminaea rosea</name>
    <dbReference type="NCBI Taxonomy" id="1569628"/>
    <lineage>
        <taxon>Eukaryota</taxon>
        <taxon>Fungi</taxon>
        <taxon>Dikarya</taxon>
        <taxon>Basidiomycota</taxon>
        <taxon>Ustilaginomycotina</taxon>
        <taxon>Exobasidiomycetes</taxon>
        <taxon>Microstromatales</taxon>
        <taxon>Microstromatales incertae sedis</taxon>
        <taxon>Jaminaea</taxon>
    </lineage>
</organism>
<dbReference type="Gene3D" id="1.10.150.750">
    <property type="match status" value="1"/>
</dbReference>
<dbReference type="PANTHER" id="PTHR43316">
    <property type="entry name" value="HYDROLASE, HALOACID DELAHOGENASE-RELATED"/>
    <property type="match status" value="1"/>
</dbReference>
<evidence type="ECO:0008006" key="4">
    <source>
        <dbReference type="Google" id="ProtNLM"/>
    </source>
</evidence>
<dbReference type="GO" id="GO:0016787">
    <property type="term" value="F:hydrolase activity"/>
    <property type="evidence" value="ECO:0007669"/>
    <property type="project" value="UniProtKB-KW"/>
</dbReference>
<keyword evidence="1" id="KW-0378">Hydrolase</keyword>
<protein>
    <recommendedName>
        <fullName evidence="4">HAD-like protein</fullName>
    </recommendedName>
</protein>
<evidence type="ECO:0000313" key="2">
    <source>
        <dbReference type="EMBL" id="PWN28765.1"/>
    </source>
</evidence>
<dbReference type="InterPro" id="IPR023214">
    <property type="entry name" value="HAD_sf"/>
</dbReference>
<proteinExistence type="predicted"/>
<evidence type="ECO:0000256" key="1">
    <source>
        <dbReference type="ARBA" id="ARBA00022801"/>
    </source>
</evidence>
<reference evidence="2 3" key="1">
    <citation type="journal article" date="2018" name="Mol. Biol. Evol.">
        <title>Broad Genomic Sampling Reveals a Smut Pathogenic Ancestry of the Fungal Clade Ustilaginomycotina.</title>
        <authorList>
            <person name="Kijpornyongpan T."/>
            <person name="Mondo S.J."/>
            <person name="Barry K."/>
            <person name="Sandor L."/>
            <person name="Lee J."/>
            <person name="Lipzen A."/>
            <person name="Pangilinan J."/>
            <person name="LaButti K."/>
            <person name="Hainaut M."/>
            <person name="Henrissat B."/>
            <person name="Grigoriev I.V."/>
            <person name="Spatafora J.W."/>
            <person name="Aime M.C."/>
        </authorList>
    </citation>
    <scope>NUCLEOTIDE SEQUENCE [LARGE SCALE GENOMIC DNA]</scope>
    <source>
        <strain evidence="2 3">MCA 5214</strain>
    </source>
</reference>
<accession>A0A316V008</accession>
<sequence length="255" mass="28504">MSLAHVDVLFFEVCGTVVDWQSTITSELKSTMKGAPHEDAKVQAQLLNHDWNAFARRWHDERRTQLEANPQLDTDQVSRSILESLIESTPHLSEAWRDDFVLTNLSFIWHQLHPYPDSHSGLLELRRQFKVGTLTREGRGGMALNVNLAKYADLSWDFVLATDVLNEGEGDQYLVRAMEVLGIDDPKGQGARRAALVSSRLSILEGAKRRGMSTVFVRRETGDPLPEKEGRPAYVDVVVDGLEELAQVAGGLPMA</sequence>
<dbReference type="OrthoDB" id="2363873at2759"/>
<evidence type="ECO:0000313" key="3">
    <source>
        <dbReference type="Proteomes" id="UP000245884"/>
    </source>
</evidence>
<dbReference type="AlphaFoldDB" id="A0A316V008"/>
<dbReference type="Gene3D" id="3.40.50.1000">
    <property type="entry name" value="HAD superfamily/HAD-like"/>
    <property type="match status" value="1"/>
</dbReference>
<dbReference type="PANTHER" id="PTHR43316:SF3">
    <property type="entry name" value="HALOACID DEHALOGENASE, TYPE II (AFU_ORTHOLOGUE AFUA_2G07750)-RELATED"/>
    <property type="match status" value="1"/>
</dbReference>
<dbReference type="SUPFAM" id="SSF56784">
    <property type="entry name" value="HAD-like"/>
    <property type="match status" value="1"/>
</dbReference>